<dbReference type="InterPro" id="IPR039426">
    <property type="entry name" value="TonB-dep_rcpt-like"/>
</dbReference>
<dbReference type="AlphaFoldDB" id="A0A0D2K0M7"/>
<dbReference type="GO" id="GO:0009279">
    <property type="term" value="C:cell outer membrane"/>
    <property type="evidence" value="ECO:0007669"/>
    <property type="project" value="UniProtKB-SubCell"/>
</dbReference>
<evidence type="ECO:0000259" key="14">
    <source>
        <dbReference type="Pfam" id="PF00593"/>
    </source>
</evidence>
<dbReference type="EMBL" id="AZAC01000003">
    <property type="protein sequence ID" value="KIX15290.1"/>
    <property type="molecule type" value="Genomic_DNA"/>
</dbReference>
<dbReference type="Pfam" id="PF07715">
    <property type="entry name" value="Plug"/>
    <property type="match status" value="1"/>
</dbReference>
<evidence type="ECO:0000313" key="17">
    <source>
        <dbReference type="Proteomes" id="UP000032233"/>
    </source>
</evidence>
<dbReference type="SUPFAM" id="SSF56935">
    <property type="entry name" value="Porins"/>
    <property type="match status" value="1"/>
</dbReference>
<keyword evidence="13" id="KW-0732">Signal</keyword>
<dbReference type="InterPro" id="IPR012910">
    <property type="entry name" value="Plug_dom"/>
</dbReference>
<accession>A0A0D2K0M7</accession>
<evidence type="ECO:0000256" key="8">
    <source>
        <dbReference type="ARBA" id="ARBA00023077"/>
    </source>
</evidence>
<dbReference type="OrthoDB" id="9763670at2"/>
<dbReference type="PROSITE" id="PS52016">
    <property type="entry name" value="TONB_DEPENDENT_REC_3"/>
    <property type="match status" value="1"/>
</dbReference>
<keyword evidence="8 12" id="KW-0798">TonB box</keyword>
<dbReference type="PANTHER" id="PTHR32552">
    <property type="entry name" value="FERRICHROME IRON RECEPTOR-RELATED"/>
    <property type="match status" value="1"/>
</dbReference>
<dbReference type="STRING" id="1429043.X474_03770"/>
<dbReference type="FunCoup" id="A0A0D2K0M7">
    <property type="interactions" value="118"/>
</dbReference>
<dbReference type="Pfam" id="PF00593">
    <property type="entry name" value="TonB_dep_Rec_b-barrel"/>
    <property type="match status" value="1"/>
</dbReference>
<evidence type="ECO:0000313" key="16">
    <source>
        <dbReference type="EMBL" id="KIX15290.1"/>
    </source>
</evidence>
<keyword evidence="9 11" id="KW-0472">Membrane</keyword>
<keyword evidence="6" id="KW-0408">Iron</keyword>
<evidence type="ECO:0000256" key="7">
    <source>
        <dbReference type="ARBA" id="ARBA00023065"/>
    </source>
</evidence>
<evidence type="ECO:0000256" key="5">
    <source>
        <dbReference type="ARBA" id="ARBA00022692"/>
    </source>
</evidence>
<evidence type="ECO:0000256" key="1">
    <source>
        <dbReference type="ARBA" id="ARBA00004571"/>
    </source>
</evidence>
<feature type="domain" description="TonB-dependent receptor plug" evidence="15">
    <location>
        <begin position="63"/>
        <end position="166"/>
    </location>
</feature>
<dbReference type="InterPro" id="IPR000531">
    <property type="entry name" value="Beta-barrel_TonB"/>
</dbReference>
<evidence type="ECO:0000256" key="2">
    <source>
        <dbReference type="ARBA" id="ARBA00022448"/>
    </source>
</evidence>
<dbReference type="CDD" id="cd01347">
    <property type="entry name" value="ligand_gated_channel"/>
    <property type="match status" value="1"/>
</dbReference>
<evidence type="ECO:0000256" key="13">
    <source>
        <dbReference type="SAM" id="SignalP"/>
    </source>
</evidence>
<comment type="subcellular location">
    <subcellularLocation>
        <location evidence="1 11">Cell outer membrane</location>
        <topology evidence="1 11">Multi-pass membrane protein</topology>
    </subcellularLocation>
</comment>
<dbReference type="Proteomes" id="UP000032233">
    <property type="component" value="Unassembled WGS sequence"/>
</dbReference>
<dbReference type="RefSeq" id="WP_052514804.1">
    <property type="nucleotide sequence ID" value="NZ_AZAC01000003.1"/>
</dbReference>
<dbReference type="PANTHER" id="PTHR32552:SF81">
    <property type="entry name" value="TONB-DEPENDENT OUTER MEMBRANE RECEPTOR"/>
    <property type="match status" value="1"/>
</dbReference>
<keyword evidence="7" id="KW-0406">Ion transport</keyword>
<keyword evidence="17" id="KW-1185">Reference proteome</keyword>
<evidence type="ECO:0000256" key="10">
    <source>
        <dbReference type="ARBA" id="ARBA00023237"/>
    </source>
</evidence>
<evidence type="ECO:0000256" key="12">
    <source>
        <dbReference type="RuleBase" id="RU003357"/>
    </source>
</evidence>
<evidence type="ECO:0000256" key="6">
    <source>
        <dbReference type="ARBA" id="ARBA00023004"/>
    </source>
</evidence>
<keyword evidence="2 11" id="KW-0813">Transport</keyword>
<dbReference type="InterPro" id="IPR036942">
    <property type="entry name" value="Beta-barrel_TonB_sf"/>
</dbReference>
<dbReference type="Gene3D" id="2.40.170.20">
    <property type="entry name" value="TonB-dependent receptor, beta-barrel domain"/>
    <property type="match status" value="1"/>
</dbReference>
<comment type="similarity">
    <text evidence="11 12">Belongs to the TonB-dependent receptor family.</text>
</comment>
<feature type="domain" description="TonB-dependent receptor-like beta-barrel" evidence="14">
    <location>
        <begin position="269"/>
        <end position="656"/>
    </location>
</feature>
<proteinExistence type="inferred from homology"/>
<keyword evidence="16" id="KW-0675">Receptor</keyword>
<feature type="signal peptide" evidence="13">
    <location>
        <begin position="1"/>
        <end position="36"/>
    </location>
</feature>
<reference evidence="16 17" key="1">
    <citation type="submission" date="2013-11" db="EMBL/GenBank/DDBJ databases">
        <title>Metagenomic analysis of a methanogenic consortium involved in long chain n-alkane degradation.</title>
        <authorList>
            <person name="Davidova I.A."/>
            <person name="Callaghan A.V."/>
            <person name="Wawrik B."/>
            <person name="Pruitt S."/>
            <person name="Marks C."/>
            <person name="Duncan K.E."/>
            <person name="Suflita J.M."/>
        </authorList>
    </citation>
    <scope>NUCLEOTIDE SEQUENCE [LARGE SCALE GENOMIC DNA]</scope>
    <source>
        <strain evidence="16 17">SPR</strain>
    </source>
</reference>
<comment type="caution">
    <text evidence="16">The sequence shown here is derived from an EMBL/GenBank/DDBJ whole genome shotgun (WGS) entry which is preliminary data.</text>
</comment>
<name>A0A0D2K0M7_9BACT</name>
<protein>
    <submittedName>
        <fullName evidence="16">TonB-denpendent receptor</fullName>
    </submittedName>
</protein>
<evidence type="ECO:0000256" key="9">
    <source>
        <dbReference type="ARBA" id="ARBA00023136"/>
    </source>
</evidence>
<evidence type="ECO:0000256" key="4">
    <source>
        <dbReference type="ARBA" id="ARBA00022496"/>
    </source>
</evidence>
<dbReference type="InParanoid" id="A0A0D2K0M7"/>
<keyword evidence="4" id="KW-0410">Iron transport</keyword>
<evidence type="ECO:0000256" key="3">
    <source>
        <dbReference type="ARBA" id="ARBA00022452"/>
    </source>
</evidence>
<gene>
    <name evidence="16" type="ORF">X474_03770</name>
</gene>
<dbReference type="GO" id="GO:0006826">
    <property type="term" value="P:iron ion transport"/>
    <property type="evidence" value="ECO:0007669"/>
    <property type="project" value="UniProtKB-KW"/>
</dbReference>
<evidence type="ECO:0000256" key="11">
    <source>
        <dbReference type="PROSITE-ProRule" id="PRU01360"/>
    </source>
</evidence>
<sequence>MFHIKTGKSSGRKRFAKLAACVSAALALSIVSPGLAAASKAENAAPEKLEAVTVTANKQKENLQDVSISMTVLNGPAIEDRQIENINELGDFIPNLMIFSDGPAGINSPSMRGIHADAESLTVTTGLFVDEIPIASTLGFAAESFLDIERIEVLRGPQGTLYGKNTEVGAINIITRLPDNQYRGKAMTNLGINAQSAAFNLSGPIMQDKLYFGISGQCRREKGFIEHTITGDEVDDRENFYGKGQLRWTPRDDLEVRFIMSHIKYDDGAYRMGPNPGWWSGSLPSVPGDRKVSSDHEGYSKSKETSQALKISYDINEALSLTSTTTHRVFNDVRGADIDLTSLDFLWRDFDSEYRTITEELRLNYDADRFKWLFGLYYDKNDYDIKERAKSYPRNQDVDGYSYALFGQVTVPLTSRLSVIGGLRYEYQKTDFTDNNTGSKLDGSWDDISPKLALEYQFNSEVMGYASVAKGFRSGGINYKWYDPAKITYDSEKLWSYEVGVKSQLLDNRLLLNGAVYRMDIQDMQVYDGYPPMRLDISNSAQAVGHGFELEMQALITKNLALDAGFGYSKVEFEDFTEGGVSYDGNKSPYAPEYTFNIGAQYRAENGFYTRIDMVGYGKMYLDKTNTYSRDPYTLVNAKIGYEMENLDIYLYGKNLFDTRYDTEGYYGGMFILYGEPREVGITLSYRF</sequence>
<keyword evidence="10 11" id="KW-0998">Cell outer membrane</keyword>
<keyword evidence="3 11" id="KW-1134">Transmembrane beta strand</keyword>
<evidence type="ECO:0000259" key="15">
    <source>
        <dbReference type="Pfam" id="PF07715"/>
    </source>
</evidence>
<organism evidence="16 17">
    <name type="scientific">Dethiosulfatarculus sandiegensis</name>
    <dbReference type="NCBI Taxonomy" id="1429043"/>
    <lineage>
        <taxon>Bacteria</taxon>
        <taxon>Pseudomonadati</taxon>
        <taxon>Thermodesulfobacteriota</taxon>
        <taxon>Desulfarculia</taxon>
        <taxon>Desulfarculales</taxon>
        <taxon>Desulfarculaceae</taxon>
        <taxon>Dethiosulfatarculus</taxon>
    </lineage>
</organism>
<feature type="chain" id="PRO_5002256475" evidence="13">
    <location>
        <begin position="37"/>
        <end position="688"/>
    </location>
</feature>
<keyword evidence="5 11" id="KW-0812">Transmembrane</keyword>
<dbReference type="PATRIC" id="fig|1429043.3.peg.802"/>